<sequence>MTERSSLPLRALPGGRAELRVVLHLDWQDLAVLGQEAGRLAGRLQRAVTLDEAVSHRLSAREASPAASPAGEGPVAPAADPAPAPAPAAADRPAAESGRHAAGRRDEGSGSVAQAQAGVATIALPDRSERAAQPEKRPADTHRTLERISLASSAAPSGGSPGAESATVPATESARAAGTAG</sequence>
<dbReference type="EMBL" id="BAAASZ010000023">
    <property type="protein sequence ID" value="GAA2446462.1"/>
    <property type="molecule type" value="Genomic_DNA"/>
</dbReference>
<feature type="compositionally biased region" description="Basic and acidic residues" evidence="1">
    <location>
        <begin position="93"/>
        <end position="108"/>
    </location>
</feature>
<evidence type="ECO:0000313" key="3">
    <source>
        <dbReference type="Proteomes" id="UP001501638"/>
    </source>
</evidence>
<proteinExistence type="predicted"/>
<reference evidence="2 3" key="1">
    <citation type="journal article" date="2019" name="Int. J. Syst. Evol. Microbiol.">
        <title>The Global Catalogue of Microorganisms (GCM) 10K type strain sequencing project: providing services to taxonomists for standard genome sequencing and annotation.</title>
        <authorList>
            <consortium name="The Broad Institute Genomics Platform"/>
            <consortium name="The Broad Institute Genome Sequencing Center for Infectious Disease"/>
            <person name="Wu L."/>
            <person name="Ma J."/>
        </authorList>
    </citation>
    <scope>NUCLEOTIDE SEQUENCE [LARGE SCALE GENOMIC DNA]</scope>
    <source>
        <strain evidence="2 3">JCM 6305</strain>
    </source>
</reference>
<protein>
    <submittedName>
        <fullName evidence="2">Uncharacterized protein</fullName>
    </submittedName>
</protein>
<comment type="caution">
    <text evidence="2">The sequence shown here is derived from an EMBL/GenBank/DDBJ whole genome shotgun (WGS) entry which is preliminary data.</text>
</comment>
<feature type="region of interest" description="Disordered" evidence="1">
    <location>
        <begin position="59"/>
        <end position="181"/>
    </location>
</feature>
<feature type="compositionally biased region" description="Low complexity" evidence="1">
    <location>
        <begin position="151"/>
        <end position="166"/>
    </location>
</feature>
<keyword evidence="3" id="KW-1185">Reference proteome</keyword>
<feature type="compositionally biased region" description="Low complexity" evidence="1">
    <location>
        <begin position="61"/>
        <end position="79"/>
    </location>
</feature>
<name>A0ABN3K147_9ACTN</name>
<evidence type="ECO:0000313" key="2">
    <source>
        <dbReference type="EMBL" id="GAA2446462.1"/>
    </source>
</evidence>
<evidence type="ECO:0000256" key="1">
    <source>
        <dbReference type="SAM" id="MobiDB-lite"/>
    </source>
</evidence>
<dbReference type="Proteomes" id="UP001501638">
    <property type="component" value="Unassembled WGS sequence"/>
</dbReference>
<organism evidence="2 3">
    <name type="scientific">Streptomyces macrosporus</name>
    <dbReference type="NCBI Taxonomy" id="44032"/>
    <lineage>
        <taxon>Bacteria</taxon>
        <taxon>Bacillati</taxon>
        <taxon>Actinomycetota</taxon>
        <taxon>Actinomycetes</taxon>
        <taxon>Kitasatosporales</taxon>
        <taxon>Streptomycetaceae</taxon>
        <taxon>Streptomyces</taxon>
    </lineage>
</organism>
<accession>A0ABN3K147</accession>
<gene>
    <name evidence="2" type="ORF">GCM10010405_32350</name>
</gene>
<dbReference type="RefSeq" id="WP_344323391.1">
    <property type="nucleotide sequence ID" value="NZ_BAAASZ010000023.1"/>
</dbReference>
<feature type="compositionally biased region" description="Basic and acidic residues" evidence="1">
    <location>
        <begin position="126"/>
        <end position="146"/>
    </location>
</feature>